<dbReference type="PROSITE" id="PS00622">
    <property type="entry name" value="HTH_LUXR_1"/>
    <property type="match status" value="1"/>
</dbReference>
<proteinExistence type="predicted"/>
<name>A0A4V1IKB1_METBY</name>
<dbReference type="SUPFAM" id="SSF46894">
    <property type="entry name" value="C-terminal effector domain of the bipartite response regulators"/>
    <property type="match status" value="1"/>
</dbReference>
<dbReference type="AlphaFoldDB" id="A0A4V1IKB1"/>
<evidence type="ECO:0000256" key="3">
    <source>
        <dbReference type="ARBA" id="ARBA00023163"/>
    </source>
</evidence>
<keyword evidence="1" id="KW-0805">Transcription regulation</keyword>
<sequence length="211" mass="23919">MTASILIISSSNTTLNKWRSALSNNYVVEFADRMESIDNRYQLVIIETSFIDRERPPYQFIKNYSGRVLLIGHNWPDSRQIELMTAGAAGYCEEDVGTKIIGIAVSRILKGDLWMKRHLVSKVVAELVKIAHSSTPPPPHSTSVDLDCLTPREHEVIERVQKGLSNKLIASELDISERTVKAHMTSIFHKLNIPDRFHLAVLLNDRKQESN</sequence>
<dbReference type="KEGG" id="mbur:EQU24_20155"/>
<dbReference type="SMART" id="SM00421">
    <property type="entry name" value="HTH_LUXR"/>
    <property type="match status" value="1"/>
</dbReference>
<evidence type="ECO:0000256" key="2">
    <source>
        <dbReference type="ARBA" id="ARBA00023125"/>
    </source>
</evidence>
<dbReference type="OrthoDB" id="9794397at2"/>
<evidence type="ECO:0000256" key="1">
    <source>
        <dbReference type="ARBA" id="ARBA00023015"/>
    </source>
</evidence>
<dbReference type="Proteomes" id="UP000305881">
    <property type="component" value="Chromosome"/>
</dbReference>
<keyword evidence="3" id="KW-0804">Transcription</keyword>
<dbReference type="RefSeq" id="WP_014150106.1">
    <property type="nucleotide sequence ID" value="NZ_CP035467.1"/>
</dbReference>
<dbReference type="InterPro" id="IPR016032">
    <property type="entry name" value="Sig_transdc_resp-reg_C-effctor"/>
</dbReference>
<dbReference type="STRING" id="675511.GCA_000341735_03406"/>
<dbReference type="PROSITE" id="PS50043">
    <property type="entry name" value="HTH_LUXR_2"/>
    <property type="match status" value="1"/>
</dbReference>
<dbReference type="PANTHER" id="PTHR44688">
    <property type="entry name" value="DNA-BINDING TRANSCRIPTIONAL ACTIVATOR DEVR_DOSR"/>
    <property type="match status" value="1"/>
</dbReference>
<keyword evidence="2" id="KW-0238">DNA-binding</keyword>
<dbReference type="Pfam" id="PF00196">
    <property type="entry name" value="GerE"/>
    <property type="match status" value="1"/>
</dbReference>
<protein>
    <submittedName>
        <fullName evidence="5">Response regulator transcription factor</fullName>
    </submittedName>
</protein>
<dbReference type="CDD" id="cd06170">
    <property type="entry name" value="LuxR_C_like"/>
    <property type="match status" value="1"/>
</dbReference>
<dbReference type="InterPro" id="IPR000792">
    <property type="entry name" value="Tscrpt_reg_LuxR_C"/>
</dbReference>
<dbReference type="PANTHER" id="PTHR44688:SF16">
    <property type="entry name" value="DNA-BINDING TRANSCRIPTIONAL ACTIVATOR DEVR_DOSR"/>
    <property type="match status" value="1"/>
</dbReference>
<keyword evidence="6" id="KW-1185">Reference proteome</keyword>
<dbReference type="GO" id="GO:0006355">
    <property type="term" value="P:regulation of DNA-templated transcription"/>
    <property type="evidence" value="ECO:0007669"/>
    <property type="project" value="InterPro"/>
</dbReference>
<gene>
    <name evidence="5" type="ORF">EQU24_20155</name>
</gene>
<dbReference type="Gene3D" id="3.40.50.2300">
    <property type="match status" value="1"/>
</dbReference>
<evidence type="ECO:0000259" key="4">
    <source>
        <dbReference type="PROSITE" id="PS50043"/>
    </source>
</evidence>
<dbReference type="EMBL" id="CP035467">
    <property type="protein sequence ID" value="QCW84285.1"/>
    <property type="molecule type" value="Genomic_DNA"/>
</dbReference>
<feature type="domain" description="HTH luxR-type" evidence="4">
    <location>
        <begin position="142"/>
        <end position="207"/>
    </location>
</feature>
<organism evidence="5 6">
    <name type="scientific">Methylotuvimicrobium buryatense</name>
    <name type="common">Methylomicrobium buryatense</name>
    <dbReference type="NCBI Taxonomy" id="95641"/>
    <lineage>
        <taxon>Bacteria</taxon>
        <taxon>Pseudomonadati</taxon>
        <taxon>Pseudomonadota</taxon>
        <taxon>Gammaproteobacteria</taxon>
        <taxon>Methylococcales</taxon>
        <taxon>Methylococcaceae</taxon>
        <taxon>Methylotuvimicrobium</taxon>
    </lineage>
</organism>
<dbReference type="PRINTS" id="PR00038">
    <property type="entry name" value="HTHLUXR"/>
</dbReference>
<evidence type="ECO:0000313" key="5">
    <source>
        <dbReference type="EMBL" id="QCW84285.1"/>
    </source>
</evidence>
<reference evidence="6" key="1">
    <citation type="journal article" date="2019" name="J. Bacteriol.">
        <title>A Mutagenic Screen Identifies a TonB-Dependent Receptor Required for the Lanthanide Metal Switch in the Type I Methanotroph 'Methylotuvimicrobium buryatense' 5GB1C.</title>
        <authorList>
            <person name="Groom J.D."/>
            <person name="Ford S.M."/>
            <person name="Pesesky M.W."/>
            <person name="Lidstrom M.E."/>
        </authorList>
    </citation>
    <scope>NUCLEOTIDE SEQUENCE [LARGE SCALE GENOMIC DNA]</scope>
    <source>
        <strain evidence="6">5GB1C</strain>
    </source>
</reference>
<dbReference type="GO" id="GO:0003677">
    <property type="term" value="F:DNA binding"/>
    <property type="evidence" value="ECO:0007669"/>
    <property type="project" value="UniProtKB-KW"/>
</dbReference>
<evidence type="ECO:0000313" key="6">
    <source>
        <dbReference type="Proteomes" id="UP000305881"/>
    </source>
</evidence>
<accession>A0A4V1IKB1</accession>